<proteinExistence type="predicted"/>
<protein>
    <recommendedName>
        <fullName evidence="4">Nucleotidyl transferase AbiEii/AbiGii toxin family protein</fullName>
    </recommendedName>
</protein>
<name>A0A6N4UZW0_9MYCO</name>
<feature type="region of interest" description="Disordered" evidence="1">
    <location>
        <begin position="1"/>
        <end position="26"/>
    </location>
</feature>
<dbReference type="Proteomes" id="UP000466906">
    <property type="component" value="Plasmid pJCM12272"/>
</dbReference>
<dbReference type="EMBL" id="AP022566">
    <property type="protein sequence ID" value="BBX30470.1"/>
    <property type="molecule type" value="Genomic_DNA"/>
</dbReference>
<dbReference type="InterPro" id="IPR014942">
    <property type="entry name" value="AbiEii"/>
</dbReference>
<keyword evidence="3" id="KW-1185">Reference proteome</keyword>
<evidence type="ECO:0000256" key="1">
    <source>
        <dbReference type="SAM" id="MobiDB-lite"/>
    </source>
</evidence>
<feature type="compositionally biased region" description="Basic and acidic residues" evidence="1">
    <location>
        <begin position="14"/>
        <end position="26"/>
    </location>
</feature>
<accession>A0A6N4UZW0</accession>
<reference evidence="2 3" key="1">
    <citation type="journal article" date="2019" name="Emerg. Microbes Infect.">
        <title>Comprehensive subspecies identification of 175 nontuberculous mycobacteria species based on 7547 genomic profiles.</title>
        <authorList>
            <person name="Matsumoto Y."/>
            <person name="Kinjo T."/>
            <person name="Motooka D."/>
            <person name="Nabeya D."/>
            <person name="Jung N."/>
            <person name="Uechi K."/>
            <person name="Horii T."/>
            <person name="Iida T."/>
            <person name="Fujita J."/>
            <person name="Nakamura S."/>
        </authorList>
    </citation>
    <scope>NUCLEOTIDE SEQUENCE [LARGE SCALE GENOMIC DNA]</scope>
    <source>
        <strain evidence="2 3">JCM 12272</strain>
        <plasmid evidence="2">pJCM12272</plasmid>
    </source>
</reference>
<dbReference type="Pfam" id="PF08843">
    <property type="entry name" value="AbiEii"/>
    <property type="match status" value="1"/>
</dbReference>
<dbReference type="KEGG" id="malv:MALV_55950"/>
<evidence type="ECO:0000313" key="2">
    <source>
        <dbReference type="EMBL" id="BBX30470.1"/>
    </source>
</evidence>
<geneLocation type="plasmid" evidence="2 3">
    <name>pJCM12272</name>
</geneLocation>
<evidence type="ECO:0008006" key="4">
    <source>
        <dbReference type="Google" id="ProtNLM"/>
    </source>
</evidence>
<evidence type="ECO:0000313" key="3">
    <source>
        <dbReference type="Proteomes" id="UP000466906"/>
    </source>
</evidence>
<sequence>MCRSADQPGGPRRCPSDARDNYERARSERDRLAARAGELTSQLDANRTYSSARAFRSALNDRIRLASQQSGLQHNDIARRFVLQQFLSRVFADERPGWMLTGGTALQIRSPEARSTTDVDIAAGIEARDLLAVLTEATERRGGEHGEFDITLNPALGPGTFTGTIVYGLEGRRFAAAKIDIATGHYIPFPAEPLTAAPVVDIDDVHPLPAVPVYPVAAHLADKVAAMYEIHGNGNVASSRPHDLADIVILARCTAVDAGELRRALDLQQQRRGVTIPRHLVLPDASWHQAYPPRVKGTPLPAELHTANGALAEANRFLGPVLFGTVDHHRWDPDRQTWAARDDKDRVRGTHRGSAQ</sequence>
<keyword evidence="2" id="KW-0614">Plasmid</keyword>
<organism evidence="2 3">
    <name type="scientific">Mycolicibacterium alvei</name>
    <dbReference type="NCBI Taxonomy" id="67081"/>
    <lineage>
        <taxon>Bacteria</taxon>
        <taxon>Bacillati</taxon>
        <taxon>Actinomycetota</taxon>
        <taxon>Actinomycetes</taxon>
        <taxon>Mycobacteriales</taxon>
        <taxon>Mycobacteriaceae</taxon>
        <taxon>Mycolicibacterium</taxon>
    </lineage>
</organism>
<dbReference type="RefSeq" id="WP_163670535.1">
    <property type="nucleotide sequence ID" value="NZ_AP022566.1"/>
</dbReference>
<dbReference type="AlphaFoldDB" id="A0A6N4UZW0"/>
<gene>
    <name evidence="2" type="ORF">MALV_55950</name>
</gene>